<organism evidence="4">
    <name type="scientific">uncultured organism</name>
    <dbReference type="NCBI Taxonomy" id="155900"/>
    <lineage>
        <taxon>unclassified sequences</taxon>
        <taxon>environmental samples</taxon>
    </lineage>
</organism>
<evidence type="ECO:0000256" key="1">
    <source>
        <dbReference type="ARBA" id="ARBA00023122"/>
    </source>
</evidence>
<evidence type="ECO:0000259" key="3">
    <source>
        <dbReference type="PROSITE" id="PS51371"/>
    </source>
</evidence>
<protein>
    <recommendedName>
        <fullName evidence="3">CBS domain-containing protein</fullName>
    </recommendedName>
</protein>
<sequence>METEGAAVVPGPEERRDFLAGQPPFDSLPADLLMLVAETAAVRDAADGETLLCPEDGPPKGLFVIAAGRVSLEAGDDEPADLFVGESFPIEAVTERRAVAHTYRASGAVRLYRVPAAVIVQCIDSVPEFAAFCRRSATGLLVRGQAENRRQAGDELSRITSLDVSLRSVCAHTPVTAGADEDVRRVVARMHREGVGSVLVVNAGGGLLGIFTLHDLRRVVADGGSLEARVDGVMSADPRTLPADALAFEAVILMAQHHIRHIPVMDGERIVGVVSERDLFARQRVNVVQVMRALNNAVDVAGIVAVRADIPPLIDALLGHGAGVDQITRVLTLLNDRTVARVIELCVGAHGEPAAPFTWMAFGSEGRGEQTLHTDQDNGMLFDPGARPADEVREALLPLAREINEALDRCGFDLCKGNIMASNPELCLSLQEWRRLFSRMIASATPENLLRSSIYFDLRRVWGDVQPVEQLRGHILAEVRDNTLFLRSLAGNALTHRPALGWLRTFATERGRDGETFDIKMRGLFPFVEGARVLALESGIEATGTAARLAALPEAGVCTPDEAEAWGHALDYLQLIRMRAHQAQTRAGEALSNRVAPGELNPLDQRVLREALRQGRDIQRRLAVRFQL</sequence>
<dbReference type="SUPFAM" id="SSF54631">
    <property type="entry name" value="CBS-domain pair"/>
    <property type="match status" value="1"/>
</dbReference>
<dbReference type="Gene3D" id="3.10.580.10">
    <property type="entry name" value="CBS-domain"/>
    <property type="match status" value="1"/>
</dbReference>
<dbReference type="Pfam" id="PF10335">
    <property type="entry name" value="DUF294_C"/>
    <property type="match status" value="1"/>
</dbReference>
<dbReference type="Pfam" id="PF03445">
    <property type="entry name" value="DUF294"/>
    <property type="match status" value="1"/>
</dbReference>
<feature type="domain" description="CBS" evidence="3">
    <location>
        <begin position="170"/>
        <end position="226"/>
    </location>
</feature>
<dbReference type="EMBL" id="MN079081">
    <property type="protein sequence ID" value="QEA04187.1"/>
    <property type="molecule type" value="Genomic_DNA"/>
</dbReference>
<keyword evidence="1" id="KW-0129">CBS domain</keyword>
<dbReference type="CDD" id="cd05401">
    <property type="entry name" value="NT_GlnE_GlnD_like"/>
    <property type="match status" value="1"/>
</dbReference>
<dbReference type="InterPro" id="IPR018490">
    <property type="entry name" value="cNMP-bd_dom_sf"/>
</dbReference>
<dbReference type="InterPro" id="IPR046342">
    <property type="entry name" value="CBS_dom_sf"/>
</dbReference>
<dbReference type="InterPro" id="IPR005105">
    <property type="entry name" value="GlnD_Uridyltrans_N"/>
</dbReference>
<feature type="domain" description="CBS" evidence="3">
    <location>
        <begin position="234"/>
        <end position="290"/>
    </location>
</feature>
<dbReference type="InterPro" id="IPR000644">
    <property type="entry name" value="CBS_dom"/>
</dbReference>
<reference evidence="4" key="1">
    <citation type="submission" date="2019-06" db="EMBL/GenBank/DDBJ databases">
        <authorList>
            <person name="Murdoch R.W."/>
            <person name="Fathepure B."/>
        </authorList>
    </citation>
    <scope>NUCLEOTIDE SEQUENCE</scope>
</reference>
<feature type="region of interest" description="Disordered" evidence="2">
    <location>
        <begin position="1"/>
        <end position="20"/>
    </location>
</feature>
<name>A0A5B8RBW5_9ZZZZ</name>
<proteinExistence type="predicted"/>
<dbReference type="Pfam" id="PF00571">
    <property type="entry name" value="CBS"/>
    <property type="match status" value="2"/>
</dbReference>
<dbReference type="GO" id="GO:0008773">
    <property type="term" value="F:[protein-PII] uridylyltransferase activity"/>
    <property type="evidence" value="ECO:0007669"/>
    <property type="project" value="InterPro"/>
</dbReference>
<accession>A0A5B8RBW5</accession>
<dbReference type="PROSITE" id="PS51371">
    <property type="entry name" value="CBS"/>
    <property type="match status" value="2"/>
</dbReference>
<evidence type="ECO:0000256" key="2">
    <source>
        <dbReference type="SAM" id="MobiDB-lite"/>
    </source>
</evidence>
<dbReference type="AlphaFoldDB" id="A0A5B8RBW5"/>
<gene>
    <name evidence="4" type="ORF">KBTEX_00491</name>
</gene>
<dbReference type="InterPro" id="IPR051257">
    <property type="entry name" value="Diverse_CBS-Domain"/>
</dbReference>
<dbReference type="InterPro" id="IPR000595">
    <property type="entry name" value="cNMP-bd_dom"/>
</dbReference>
<dbReference type="SUPFAM" id="SSF81301">
    <property type="entry name" value="Nucleotidyltransferase"/>
    <property type="match status" value="1"/>
</dbReference>
<dbReference type="PANTHER" id="PTHR43080:SF2">
    <property type="entry name" value="CBS DOMAIN-CONTAINING PROTEIN"/>
    <property type="match status" value="1"/>
</dbReference>
<dbReference type="InterPro" id="IPR043519">
    <property type="entry name" value="NT_sf"/>
</dbReference>
<dbReference type="Gene3D" id="2.60.120.10">
    <property type="entry name" value="Jelly Rolls"/>
    <property type="match status" value="1"/>
</dbReference>
<dbReference type="PANTHER" id="PTHR43080">
    <property type="entry name" value="CBS DOMAIN-CONTAINING PROTEIN CBSX3, MITOCHONDRIAL"/>
    <property type="match status" value="1"/>
</dbReference>
<dbReference type="InterPro" id="IPR018821">
    <property type="entry name" value="DUF294_put_nucleoTrafse_sb-bd"/>
</dbReference>
<dbReference type="SMART" id="SM00116">
    <property type="entry name" value="CBS"/>
    <property type="match status" value="2"/>
</dbReference>
<dbReference type="InterPro" id="IPR014710">
    <property type="entry name" value="RmlC-like_jellyroll"/>
</dbReference>
<dbReference type="SUPFAM" id="SSF51206">
    <property type="entry name" value="cAMP-binding domain-like"/>
    <property type="match status" value="1"/>
</dbReference>
<dbReference type="CDD" id="cd00038">
    <property type="entry name" value="CAP_ED"/>
    <property type="match status" value="1"/>
</dbReference>
<evidence type="ECO:0000313" key="4">
    <source>
        <dbReference type="EMBL" id="QEA04187.1"/>
    </source>
</evidence>